<keyword evidence="2" id="KW-1185">Reference proteome</keyword>
<evidence type="ECO:0000313" key="1">
    <source>
        <dbReference type="EMBL" id="KAL3721985.1"/>
    </source>
</evidence>
<proteinExistence type="predicted"/>
<evidence type="ECO:0000313" key="2">
    <source>
        <dbReference type="Proteomes" id="UP001634007"/>
    </source>
</evidence>
<dbReference type="AlphaFoldDB" id="A0ABD3J2N9"/>
<reference evidence="1 2" key="1">
    <citation type="submission" date="2024-11" db="EMBL/GenBank/DDBJ databases">
        <title>Chromosome-level genome assembly of Eucalyptus globulus Labill. provides insights into its genome evolution.</title>
        <authorList>
            <person name="Li X."/>
        </authorList>
    </citation>
    <scope>NUCLEOTIDE SEQUENCE [LARGE SCALE GENOMIC DNA]</scope>
    <source>
        <strain evidence="1">CL2024</strain>
        <tissue evidence="1">Fresh tender leaves</tissue>
    </source>
</reference>
<organism evidence="1 2">
    <name type="scientific">Eucalyptus globulus</name>
    <name type="common">Tasmanian blue gum</name>
    <dbReference type="NCBI Taxonomy" id="34317"/>
    <lineage>
        <taxon>Eukaryota</taxon>
        <taxon>Viridiplantae</taxon>
        <taxon>Streptophyta</taxon>
        <taxon>Embryophyta</taxon>
        <taxon>Tracheophyta</taxon>
        <taxon>Spermatophyta</taxon>
        <taxon>Magnoliopsida</taxon>
        <taxon>eudicotyledons</taxon>
        <taxon>Gunneridae</taxon>
        <taxon>Pentapetalae</taxon>
        <taxon>rosids</taxon>
        <taxon>malvids</taxon>
        <taxon>Myrtales</taxon>
        <taxon>Myrtaceae</taxon>
        <taxon>Myrtoideae</taxon>
        <taxon>Eucalypteae</taxon>
        <taxon>Eucalyptus</taxon>
    </lineage>
</organism>
<gene>
    <name evidence="1" type="ORF">ACJRO7_034347</name>
</gene>
<sequence length="89" mass="9855">MYLPVQILRVVHESAHAWQSTVCIPIVDSISSAASLSTSWVASPFSSGLPPPNSNYYSYVFDNSSDFDDDDSSETAVFYDNYSYDSHSD</sequence>
<protein>
    <submittedName>
        <fullName evidence="1">Uncharacterized protein</fullName>
    </submittedName>
</protein>
<comment type="caution">
    <text evidence="1">The sequence shown here is derived from an EMBL/GenBank/DDBJ whole genome shotgun (WGS) entry which is preliminary data.</text>
</comment>
<dbReference type="EMBL" id="JBJKBG010000009">
    <property type="protein sequence ID" value="KAL3721985.1"/>
    <property type="molecule type" value="Genomic_DNA"/>
</dbReference>
<accession>A0ABD3J2N9</accession>
<dbReference type="Proteomes" id="UP001634007">
    <property type="component" value="Unassembled WGS sequence"/>
</dbReference>
<name>A0ABD3J2N9_EUCGL</name>